<dbReference type="RefSeq" id="XP_053765475.1">
    <property type="nucleotide sequence ID" value="XM_053909500.1"/>
</dbReference>
<evidence type="ECO:0000256" key="1">
    <source>
        <dbReference type="ARBA" id="ARBA00004430"/>
    </source>
</evidence>
<evidence type="ECO:0000256" key="14">
    <source>
        <dbReference type="SAM" id="MobiDB-lite"/>
    </source>
</evidence>
<dbReference type="Proteomes" id="UP001165780">
    <property type="component" value="Unplaced"/>
</dbReference>
<dbReference type="InterPro" id="IPR004273">
    <property type="entry name" value="Dynein_heavy_D6_P-loop"/>
</dbReference>
<dbReference type="Pfam" id="PF12780">
    <property type="entry name" value="AAA_8"/>
    <property type="match status" value="1"/>
</dbReference>
<name>A0A9W2W3K4_PANPR</name>
<dbReference type="Gene3D" id="3.10.490.20">
    <property type="match status" value="1"/>
</dbReference>
<dbReference type="Pfam" id="PF08393">
    <property type="entry name" value="DHC_N2"/>
    <property type="match status" value="1"/>
</dbReference>
<feature type="domain" description="AAA+ ATPase" evidence="15">
    <location>
        <begin position="1970"/>
        <end position="2170"/>
    </location>
</feature>
<dbReference type="SMART" id="SM00382">
    <property type="entry name" value="AAA"/>
    <property type="match status" value="4"/>
</dbReference>
<dbReference type="Gene3D" id="1.10.8.720">
    <property type="entry name" value="Region D6 of dynein motor"/>
    <property type="match status" value="1"/>
</dbReference>
<dbReference type="Gene3D" id="1.10.8.1220">
    <property type="match status" value="1"/>
</dbReference>
<protein>
    <submittedName>
        <fullName evidence="17">LOW QUALITY PROTEIN: dynein axonemal heavy chain 14</fullName>
    </submittedName>
</protein>
<evidence type="ECO:0000313" key="16">
    <source>
        <dbReference type="Proteomes" id="UP001165780"/>
    </source>
</evidence>
<evidence type="ECO:0000256" key="4">
    <source>
        <dbReference type="ARBA" id="ARBA00022701"/>
    </source>
</evidence>
<dbReference type="InterPro" id="IPR041228">
    <property type="entry name" value="Dynein_C"/>
</dbReference>
<feature type="region of interest" description="Disordered" evidence="14">
    <location>
        <begin position="19"/>
        <end position="65"/>
    </location>
</feature>
<dbReference type="InterPro" id="IPR027417">
    <property type="entry name" value="P-loop_NTPase"/>
</dbReference>
<dbReference type="Gene3D" id="3.20.180.20">
    <property type="entry name" value="Dynein heavy chain, N-terminal domain 2"/>
    <property type="match status" value="1"/>
</dbReference>
<evidence type="ECO:0000256" key="7">
    <source>
        <dbReference type="ARBA" id="ARBA00022840"/>
    </source>
</evidence>
<dbReference type="GO" id="GO:0045505">
    <property type="term" value="F:dynein intermediate chain binding"/>
    <property type="evidence" value="ECO:0007669"/>
    <property type="project" value="InterPro"/>
</dbReference>
<reference evidence="17" key="1">
    <citation type="submission" date="2025-08" db="UniProtKB">
        <authorList>
            <consortium name="RefSeq"/>
        </authorList>
    </citation>
    <scope>IDENTIFICATION</scope>
    <source>
        <tissue evidence="17">Whole blood</tissue>
    </source>
</reference>
<evidence type="ECO:0000256" key="11">
    <source>
        <dbReference type="ARBA" id="ARBA00023175"/>
    </source>
</evidence>
<evidence type="ECO:0000256" key="8">
    <source>
        <dbReference type="ARBA" id="ARBA00023017"/>
    </source>
</evidence>
<comment type="similarity">
    <text evidence="2">Belongs to the dynein heavy chain family.</text>
</comment>
<dbReference type="FunFam" id="3.10.490.20:FF:000005">
    <property type="entry name" value="Dynein axonemal heavy chain 6"/>
    <property type="match status" value="1"/>
</dbReference>
<dbReference type="InterPro" id="IPR042219">
    <property type="entry name" value="AAA_lid_11_sf"/>
</dbReference>
<dbReference type="Gene3D" id="1.20.920.20">
    <property type="match status" value="1"/>
</dbReference>
<dbReference type="Gene3D" id="1.20.58.1120">
    <property type="match status" value="1"/>
</dbReference>
<dbReference type="GO" id="GO:0030286">
    <property type="term" value="C:dynein complex"/>
    <property type="evidence" value="ECO:0007669"/>
    <property type="project" value="UniProtKB-KW"/>
</dbReference>
<keyword evidence="3" id="KW-0963">Cytoplasm</keyword>
<dbReference type="InterPro" id="IPR003593">
    <property type="entry name" value="AAA+_ATPase"/>
</dbReference>
<dbReference type="GeneID" id="109250162"/>
<dbReference type="FunFam" id="1.10.8.710:FF:000001">
    <property type="entry name" value="Dynein axonemal heavy chain 2"/>
    <property type="match status" value="1"/>
</dbReference>
<dbReference type="GO" id="GO:0005930">
    <property type="term" value="C:axoneme"/>
    <property type="evidence" value="ECO:0007669"/>
    <property type="project" value="UniProtKB-SubCell"/>
</dbReference>
<dbReference type="Pfam" id="PF18199">
    <property type="entry name" value="Dynein_C"/>
    <property type="match status" value="1"/>
</dbReference>
<evidence type="ECO:0000256" key="2">
    <source>
        <dbReference type="ARBA" id="ARBA00008887"/>
    </source>
</evidence>
<dbReference type="PANTHER" id="PTHR22878:SF64">
    <property type="entry name" value="DYNEIN AXONEMAL HEAVY CHAIN 14"/>
    <property type="match status" value="1"/>
</dbReference>
<dbReference type="InterPro" id="IPR024743">
    <property type="entry name" value="Dynein_HC_stalk"/>
</dbReference>
<dbReference type="InterPro" id="IPR043160">
    <property type="entry name" value="Dynein_C_barrel"/>
</dbReference>
<evidence type="ECO:0000259" key="15">
    <source>
        <dbReference type="SMART" id="SM00382"/>
    </source>
</evidence>
<evidence type="ECO:0000256" key="3">
    <source>
        <dbReference type="ARBA" id="ARBA00022490"/>
    </source>
</evidence>
<dbReference type="GO" id="GO:0051959">
    <property type="term" value="F:dynein light intermediate chain binding"/>
    <property type="evidence" value="ECO:0007669"/>
    <property type="project" value="InterPro"/>
</dbReference>
<dbReference type="FunFam" id="3.40.50.300:FF:000063">
    <property type="entry name" value="dynein heavy chain 6, axonemal"/>
    <property type="match status" value="1"/>
</dbReference>
<accession>A0A9W2W3K4</accession>
<dbReference type="SUPFAM" id="SSF52540">
    <property type="entry name" value="P-loop containing nucleoside triphosphate hydrolases"/>
    <property type="match status" value="4"/>
</dbReference>
<evidence type="ECO:0000256" key="5">
    <source>
        <dbReference type="ARBA" id="ARBA00022737"/>
    </source>
</evidence>
<evidence type="ECO:0000313" key="17">
    <source>
        <dbReference type="RefSeq" id="XP_053765475.1"/>
    </source>
</evidence>
<dbReference type="GO" id="GO:0005524">
    <property type="term" value="F:ATP binding"/>
    <property type="evidence" value="ECO:0007669"/>
    <property type="project" value="UniProtKB-KW"/>
</dbReference>
<dbReference type="Gene3D" id="1.20.1270.280">
    <property type="match status" value="1"/>
</dbReference>
<dbReference type="FunFam" id="1.20.920.20:FF:000006">
    <property type="entry name" value="Dynein, axonemal, heavy chain 6"/>
    <property type="match status" value="1"/>
</dbReference>
<keyword evidence="9" id="KW-0175">Coiled coil</keyword>
<gene>
    <name evidence="17" type="primary">DNAH14</name>
</gene>
<dbReference type="FunFam" id="1.10.287.2620:FF:000001">
    <property type="entry name" value="Cytoplasmic dynein heavy chain 1"/>
    <property type="match status" value="1"/>
</dbReference>
<keyword evidence="4" id="KW-0493">Microtubule</keyword>
<dbReference type="InterPro" id="IPR054354">
    <property type="entry name" value="DYNC2H1-like_lid"/>
</dbReference>
<keyword evidence="6" id="KW-0547">Nucleotide-binding</keyword>
<dbReference type="InterPro" id="IPR013602">
    <property type="entry name" value="Dynein_heavy_linker"/>
</dbReference>
<dbReference type="Pfam" id="PF12781">
    <property type="entry name" value="AAA_9"/>
    <property type="match status" value="1"/>
</dbReference>
<dbReference type="InterPro" id="IPR026983">
    <property type="entry name" value="DHC"/>
</dbReference>
<evidence type="ECO:0000256" key="9">
    <source>
        <dbReference type="ARBA" id="ARBA00023054"/>
    </source>
</evidence>
<dbReference type="Gene3D" id="1.10.472.130">
    <property type="match status" value="1"/>
</dbReference>
<feature type="domain" description="AAA+ ATPase" evidence="15">
    <location>
        <begin position="2879"/>
        <end position="3069"/>
    </location>
</feature>
<evidence type="ECO:0000256" key="13">
    <source>
        <dbReference type="ARBA" id="ARBA00023273"/>
    </source>
</evidence>
<dbReference type="Gene3D" id="1.10.287.2620">
    <property type="match status" value="1"/>
</dbReference>
<feature type="domain" description="AAA+ ATPase" evidence="15">
    <location>
        <begin position="2461"/>
        <end position="2673"/>
    </location>
</feature>
<dbReference type="Gene3D" id="3.40.50.300">
    <property type="entry name" value="P-loop containing nucleotide triphosphate hydrolases"/>
    <property type="match status" value="6"/>
</dbReference>
<dbReference type="FunFam" id="1.20.140.100:FF:000004">
    <property type="entry name" value="Dynein axonemal heavy chain 6"/>
    <property type="match status" value="1"/>
</dbReference>
<keyword evidence="13" id="KW-0966">Cell projection</keyword>
<dbReference type="Pfam" id="PF12775">
    <property type="entry name" value="AAA_7"/>
    <property type="match status" value="2"/>
</dbReference>
<dbReference type="InterPro" id="IPR042228">
    <property type="entry name" value="Dynein_linker_3"/>
</dbReference>
<dbReference type="PANTHER" id="PTHR22878">
    <property type="entry name" value="DYNEIN HEAVY CHAIN 6, AXONEMAL-LIKE-RELATED"/>
    <property type="match status" value="1"/>
</dbReference>
<dbReference type="Pfam" id="PF22597">
    <property type="entry name" value="DYN_lid"/>
    <property type="match status" value="1"/>
</dbReference>
<keyword evidence="12" id="KW-0206">Cytoskeleton</keyword>
<dbReference type="GO" id="GO:0005874">
    <property type="term" value="C:microtubule"/>
    <property type="evidence" value="ECO:0007669"/>
    <property type="project" value="UniProtKB-KW"/>
</dbReference>
<evidence type="ECO:0000256" key="6">
    <source>
        <dbReference type="ARBA" id="ARBA00022741"/>
    </source>
</evidence>
<dbReference type="FunFam" id="3.40.50.300:FF:001810">
    <property type="entry name" value="Cytoplasmic dynein 2 heavy chain 1"/>
    <property type="match status" value="1"/>
</dbReference>
<dbReference type="Pfam" id="PF03028">
    <property type="entry name" value="Dynein_heavy"/>
    <property type="match status" value="1"/>
</dbReference>
<dbReference type="InterPro" id="IPR035706">
    <property type="entry name" value="AAA_9"/>
</dbReference>
<dbReference type="CTD" id="127602"/>
<keyword evidence="8" id="KW-0243">Dynein</keyword>
<dbReference type="Gene3D" id="1.20.140.100">
    <property type="entry name" value="Dynein heavy chain, N-terminal domain 2"/>
    <property type="match status" value="1"/>
</dbReference>
<dbReference type="InterPro" id="IPR041658">
    <property type="entry name" value="AAA_lid_11"/>
</dbReference>
<dbReference type="InterPro" id="IPR024317">
    <property type="entry name" value="Dynein_heavy_chain_D4_dom"/>
</dbReference>
<keyword evidence="5" id="KW-0677">Repeat</keyword>
<keyword evidence="7" id="KW-0067">ATP-binding</keyword>
<dbReference type="FunFam" id="1.10.8.1220:FF:000006">
    <property type="entry name" value="Dynein axonemal heavy chain 14"/>
    <property type="match status" value="1"/>
</dbReference>
<dbReference type="FunFam" id="1.20.58.1120:FF:000007">
    <property type="entry name" value="Dynein heavy chain 4"/>
    <property type="match status" value="1"/>
</dbReference>
<dbReference type="Pfam" id="PF18198">
    <property type="entry name" value="AAA_lid_11"/>
    <property type="match status" value="1"/>
</dbReference>
<comment type="subcellular location">
    <subcellularLocation>
        <location evidence="1">Cytoplasm</location>
        <location evidence="1">Cytoskeleton</location>
        <location evidence="1">Cilium axoneme</location>
    </subcellularLocation>
</comment>
<proteinExistence type="inferred from homology"/>
<dbReference type="FunFam" id="3.40.50.300:FF:000049">
    <property type="entry name" value="Dynein, axonemal, heavy chain 5"/>
    <property type="match status" value="1"/>
</dbReference>
<dbReference type="Pfam" id="PF12774">
    <property type="entry name" value="AAA_6"/>
    <property type="match status" value="1"/>
</dbReference>
<feature type="region of interest" description="Disordered" evidence="14">
    <location>
        <begin position="647"/>
        <end position="693"/>
    </location>
</feature>
<keyword evidence="11" id="KW-0505">Motor protein</keyword>
<dbReference type="Pfam" id="PF17852">
    <property type="entry name" value="Dynein_AAA_lid"/>
    <property type="match status" value="1"/>
</dbReference>
<feature type="domain" description="AAA+ ATPase" evidence="15">
    <location>
        <begin position="1681"/>
        <end position="1820"/>
    </location>
</feature>
<dbReference type="InterPro" id="IPR035699">
    <property type="entry name" value="AAA_6"/>
</dbReference>
<dbReference type="FunFam" id="1.20.920.30:FF:000017">
    <property type="entry name" value="Dynein axonemal heavy chain 14"/>
    <property type="match status" value="1"/>
</dbReference>
<keyword evidence="10" id="KW-0969">Cilium</keyword>
<feature type="region of interest" description="Disordered" evidence="14">
    <location>
        <begin position="209"/>
        <end position="249"/>
    </location>
</feature>
<evidence type="ECO:0000256" key="10">
    <source>
        <dbReference type="ARBA" id="ARBA00023069"/>
    </source>
</evidence>
<dbReference type="Gene3D" id="1.10.8.710">
    <property type="match status" value="1"/>
</dbReference>
<dbReference type="Gene3D" id="6.10.140.1060">
    <property type="match status" value="1"/>
</dbReference>
<dbReference type="GO" id="GO:0008569">
    <property type="term" value="F:minus-end-directed microtubule motor activity"/>
    <property type="evidence" value="ECO:0007669"/>
    <property type="project" value="InterPro"/>
</dbReference>
<dbReference type="InterPro" id="IPR041466">
    <property type="entry name" value="Dynein_AAA5_ext"/>
</dbReference>
<organism evidence="16 17">
    <name type="scientific">Panthera pardus</name>
    <name type="common">Leopard</name>
    <name type="synonym">Felis pardus</name>
    <dbReference type="NCBI Taxonomy" id="9691"/>
    <lineage>
        <taxon>Eukaryota</taxon>
        <taxon>Metazoa</taxon>
        <taxon>Chordata</taxon>
        <taxon>Craniata</taxon>
        <taxon>Vertebrata</taxon>
        <taxon>Euteleostomi</taxon>
        <taxon>Mammalia</taxon>
        <taxon>Eutheria</taxon>
        <taxon>Laurasiatheria</taxon>
        <taxon>Carnivora</taxon>
        <taxon>Feliformia</taxon>
        <taxon>Felidae</taxon>
        <taxon>Pantherinae</taxon>
        <taxon>Panthera</taxon>
    </lineage>
</organism>
<dbReference type="Gene3D" id="1.20.920.30">
    <property type="match status" value="1"/>
</dbReference>
<keyword evidence="16" id="KW-1185">Reference proteome</keyword>
<dbReference type="FunFam" id="3.20.180.20:FF:000003">
    <property type="entry name" value="Dynein heavy chain 12, axonemal"/>
    <property type="match status" value="1"/>
</dbReference>
<dbReference type="GO" id="GO:0007018">
    <property type="term" value="P:microtubule-based movement"/>
    <property type="evidence" value="ECO:0007669"/>
    <property type="project" value="InterPro"/>
</dbReference>
<dbReference type="InterPro" id="IPR042222">
    <property type="entry name" value="Dynein_2_N"/>
</dbReference>
<dbReference type="InterPro" id="IPR043157">
    <property type="entry name" value="Dynein_AAA1S"/>
</dbReference>
<evidence type="ECO:0000256" key="12">
    <source>
        <dbReference type="ARBA" id="ARBA00023212"/>
    </source>
</evidence>
<dbReference type="FunFam" id="3.40.50.300:FF:000320">
    <property type="entry name" value="Dynein, axonemal, heavy chain 5"/>
    <property type="match status" value="1"/>
</dbReference>
<dbReference type="Pfam" id="PF12777">
    <property type="entry name" value="MT"/>
    <property type="match status" value="1"/>
</dbReference>
<dbReference type="FunFam" id="1.10.8.720:FF:000001">
    <property type="entry name" value="dynein heavy chain 7, axonemal"/>
    <property type="match status" value="1"/>
</dbReference>
<sequence length="4744" mass="539006">MHCAGPEARHAGHAAQAALACTAQASRPSTQGALREPPRPPLAPAPSIHCEGLRTPAASRPQAGRRLRAGRVAAPTLGAVLARLSPACAGRTFASWPEKRPKRPCGHGAVACYFRVLFRKKNIENIPIDMMTDEDMNQEKSNTKARLRKYEEQEYGDDTSSETQPAKAAAKETLKYKTLETFSVALKSGQTEEIYQDYYPEYLQESRTLQELSKPVPHKKKEVSKEKKGPTNACPKVKKKRLASYDRTEPEDDDVTRHIIRLREKFGWQTMLPQRCLEYKSSKLAVQKIILKEPLKDDGEFVYCLCRKNRKGVYNPYDLQVVSAHRARHGKEFWIITASSVSKVTNVGGVEEVESVPTVEWLLERTCYHLLQQFRIFSKFRINKAFVTWKLNVRRIKTEKSRSFLCRHLFGADELFQGCLLCVKGLCEDAIDRKRGKEYEETPSAICLIKLDRSRTYSLDGFCEEQARQATQAVKQLEDIREKAICEMKRTFLKVAEKKEIKEYFESNLSEDYTTHFKLPEYRRLLETILRFLMLVDYIFQELVRQLMNTAVTLLLEFFNNSARVPFSRERKNENLIKIYKNIFTFPGKITNDGEEFVGNSNLCATPVLKSEVKMEADINEILNHIKVESNLRKVYAPVFEVTLRLRSPEESDSSETSTENFHESDNGSEEPGVCEQEEAPKHEVSRVIKQSSEEMPIMKKPKKVCYNREEIPSDIEIMTEFENKYMYDEFSEFATNLFIVPNRLDFSRKIQNMVTDIEKRITKVVPLCQDPRLSVFTESVLIVNLPNKTESGIACKKTTRWPDCQVLFEMDPTYQNKIASLLTVIGNSMGLVSAYSCQFRKYCTIVQSAKVMSMKMSSMEELTPTQFKTILAKFRKYLKHIVNMVIEKHIGIFKVTSLDYQSECLPYVENIIRLSHDLLRSVIENKSTNLLEVVETSLRKMECDPTEIEEFVEHFAFLEGISSKLSVLEKEHSIVAQLHSVVRYYQVQISGEQIAIYKILLVKFGQLKTSMKLREMNKDAAVAKFRDNLEAHITGLRVDVSNLKTKIRTPVLLCAETGVASAMEMMRTLTEEAAGLAHKARTYSSFQHCFDDAESHMHSLNMEDVAQIVRAEIADIEYDLTLRKTLWAAQEEWRTLLREWRNRPLHSVDTESMQRNVSRWMHVISVLEKGLPKNDLVTHLKQSVTEFKQGLPTIIALGNPCLKPRHWDALQIIGKSVSLDKNCTVENLLALKMFQHQNEINEISISATKEAILEKTLFKIIDLWNTTPLHLVVHHSETYSVLIISSIDDILTQLEESQITLATVKGSSSLGPFKDLVEKWDQNLSLFSSTLEESMNCQRNWLYLEPIFHSVEIQRQLPVEARLFSQVISMWREIMSKIQNKLDALRITISAGVLETLQNCNLHLEHIMKSLEDYLETKRMIFPRFYFLSNTELLDIIANSRNPESIQPHLAKCFENIKQLLLWKQEIGPPAVIMLISTEGECLLLPKKIRVRSAVEQWLVNVEKSMFDVLKKFVSQGVEDWSYQTFSVWVVSHPGQVVLTVSQIMFSNDCIRSFASSRSREELEKVRAGLMGQLEEISELVALDCGNARTKAVLGALLTLYVHCRDIVGDLLLKGVFSADDFEWTRHLQYQWNEKQQLCYVSQGDASFTYGYEYLGCTPRLVLTPLTNRCQLTLTGALLLNLGGCPSGPTGTGKTESVKDLAKSLGKHCVVFNCFEDLDYKIIGRLFLGLVQSGAWCCLDEFNRIDVQVLSVIASQILTIKATKDSYLVRFVLEGKDIRINMSCAVFVTMNPEYKGRVELPDNLKSLFRPVAMMAPHYQMITEIMLFSSGFKSAKSLSGKLVSIYELANKQLSQQDHYDFGLRSLKTVLIAAGKKKWEFKRNTNSELSETDESLILTEAVREVSLPKCLPEDVPLFEKIMADIFPGAAVPTENQVALEKVVSIATQQLGFHQWPAQNKKTIQFYNQLQTCVGVMLVGPTGGGKTTVRRILERALTLLPIEDFLSTKESESISQVPGRRGKVDICVLNPKCITLSELYGQLDPNTMEWTDGLLSSTVRNYVYSNTARHSKKDSDLGLKSRISDASNVFKLDSSDIADIDDSISKKEMEKDVKIPESQNHDWQWIILDGPVDTFWVENLNSMLDDTRTLCLANSERIALTSNIRVIFETDSLSQASPATVSRCAMVYMDPVDLGWEPYVKSWLLKTSKIISQTGVSCLELLIKNSVTDGLQFIKKHQKRQPFPVQDLAVVTTLCRILDAFFEFMSENGGFGKCDDWKDVSTGEKDSPRAKVSAKFKNTEERAESTWYLEKNPDKLKVVIQKLFMFAFTWAFGGVLQHESDPEGETVLYRSCDPSSAARVTYGFDNLVRKLFENNPQVGISLPTGKHSIFGYFVDLQQCEFIPWSELLPSIQTLIQKGTSMLADPQASSENLLKITEYGENINHIATSDTVSFSFLISLLLKNFCPVLLTGDAGVGKTTTINQMLERLEGPGAFDVKYGSILGEVLLYNEIKKSSLKQNISILLSESHKTGSASLDGKTIKKPEVKTEESSLKDNNKGIIVSTINFSISMTAAKAKEMILKKLVRRTKDSLGAPKSNQIVIFIDDLNVPESDTYGAQPPLELIRQLLDLGGLYDTKKLTWKNIQDLSLVAACVPSVAGRHMSPRLLKHFSVLVLPHPSQSALRTIFQAHLGMYFSINNFTVDVQRSKDQTTSCSLAVYHQVCQNMLPTPAKCHYIFNLRDMFKLLLGLLQAEKAVINSKETVALFFVHEATRVFHDRLIDSAEKGLFYQFLSKELENYFQINWTKEKLMDDSIVFVDFLDINKPHRKKFYQSTSDYEKLASVLNEFQMKLSLSSSETSHSMVFFKEAIEHIARAARVLRQPGSHMLLIGVDGCGKEACATLACHLMECKLSPVPSAHSQAHAEFKEALKRGVIQAGLEGSPTALIVANINLKQESFLEDLDSVLNSQKTLGLFEDDELGSIALQIRSFAEPSGSVDDRQSLLALFQKRIHKNLHVFVTVSPTGPSFRQQCRLRPSVVTACTVDWYREWPADALLAVADSFLREKVDLGSREHLKEKLASTCVQIHKSIKDLNTKYFQKTGRRNYVTPNSYLRFMDTFAHILRSRQKEMQAKRSRLHMGLSKILEASALVTETQEELLILGPQIEQKTKEKEALMERLWKDSQVVEKVQMLVQQDEEIVAEEVRIVEECAQRTAREIRSVLPALDKATVALSTLDKADITELRVYTRPPSLVLMVMNAVCILLQKKPNWASAKLLLSQTGFLKKLINLDRDSIPDEVFMKLKKILLFPDFNPNKIALVSIACCSMCQWVIALNNYHQVQKLVGPKQIQVAEAQRVLKIARQRLAEKQRGLQLVEEHVLALQAAYKDLVAKKQLLANRRKLATRRLQCASVLLTSLEGEKTQWPETIDQIDKKLERIWGDVLLSAACIVYSGALTAEFRQLIVNKWETLCTENSIPLSPNFSLIEVMAPNHEIRRWHSQGLPLGQYSAENAILTRNSLQWPLLIDPHKQAHNWIRQTEGSRLQELSMEDGSHIQTIENAVKTGGSVLLQNLPETLAPSLKAILKKEIYQKRGQYFIRVEDSEIEYNSQFRLFISTEVDNPHLPPSVYNFVTVINFTLTFRDLQDQLLSTVLTHEVPHLESQRFQLSESISLDAGSLEELEEQTLNVLETVQACVLDDEETVDILRKSKTTSDEISKRIKATEKAESETQALREQYRSVATRGALLYFLVAGLARLNSMYQFSLDWFRQVFVRSVAPRSKEQEHGLKREKTSQKKVGDITDLAKEPKLESDRHLLEKHLQQSVDVLTRNVFKVVSSALFHQHKLCFSFRLCTTIMQNNAGGSPVPDDIGSLPDEEWDIFLHSDTLTNVKGVMPQPRLNNRYETCRNRHLRWLSDSTWKQCLYVSHELEPFALLCESLLSNVSQWDAFKTSKAVYCLMSLPFSPEKAPAEERKKPPEGTELLNEVEEIYSPVNFHWEKLTPFQRLILIKILQPEQLKNSVRRFVTEKMGDEYALGTGIRLQESYEGSRATTALILLHSHGTDLTNMLLKFAQELKGRTQHVTVLSLGRGQAAKAEEVIVKALSSPTQWVFLQNCHLATSFMPRLCSIIESFNSPDVTVDPEFRLWLSSRSGSSFLIPILQRSIKIAVENPQGLKSNLLQTFGYSGSGVVTEERFEKLDCGPWWKKLLFGLCFFNALINERKNYGTLGWNIAYKFSSSDLEVAIKVLENSLNAQTGVSWQKLHYLLGEVTYGGRVTDTWDRRCLNTLLHKFCDPEVLKDDFSFFSDEIRQPVPKSASLRDYIHIIQSLPDDDTPELLGLHPEAIRGGREIQGRHLVDSLITMQPGTGADLVVRPEQSNDELLMEILSDLLQRLPRSVEKEECAGTPSTLKCIMSSPLWESLCKSIQGYDPLIHCVLLTFLSQEIERFDKFLIVVHESLKGLQLAIKGKTILTQELEETYESFLNRRVPTLWQKHAYKSCKPLSSWVNDLIQRVNFFNTWAKMAYTAIHHRYMRFVATGKHSIPSSTQNPRSSDDKTSDFCEGFPARYWLPAFFFPQAFLVAVLHDYGRSQGISLGALSFTHRVISDTTDSRDEGFSAAIRGNLNTVRTAFEGTDRTHVGVHVFGLFIEGARWNREQNILEDSLPRELCYDFPEIYFLPTKLSTERAGASDQTDTQLYAFECPVYQTPERSRAVTTTGLPAGFLTSVHLPTRRPPSHWVTTRVALLCEKKEK</sequence>